<evidence type="ECO:0000313" key="4">
    <source>
        <dbReference type="Proteomes" id="UP000250369"/>
    </source>
</evidence>
<gene>
    <name evidence="3" type="ORF">DQG23_41640</name>
</gene>
<sequence>MSKNFFSEQDRKILSTNRYVIKISVKAITYADEFKQLFIEQYMAGKTPREIFESNGFDVNIIGNHRLKACAKRWKKAYGEDGIIGLADSRKEASGRTLKRDLTQDEVIARQEARIKLLESQVELLKKLDSKERLLVNGKNLSKNKLFELIKETVDQGLGRMTRYLCDLLHVSRSGYYNYLQASDTRKERSLSDAKAGELVKKAFNRKGFKKGSRSIKMTLENEFGVIYNLKRIRRLMKKFDLVCPHRKPNPYKRMAKATQEHRTLPNSLERDFRKGVPGLALLTDITYLPYGRLETAYLSTVLDASTGEILSYNLSNRLTLDIATDTIDSLVKQRRLKLHKDAFIHSDQGSHYTSPKYQELLKQKGLGQSMSRRGNCWDNAPQESFFGHMKDHVDHRNCSSLGELQQEIDRYIHYYNNNRYQWGLKKMTPVQYRNHLLLTA</sequence>
<dbReference type="PROSITE" id="PS50994">
    <property type="entry name" value="INTEGRASE"/>
    <property type="match status" value="1"/>
</dbReference>
<evidence type="ECO:0000256" key="1">
    <source>
        <dbReference type="ARBA" id="ARBA00002286"/>
    </source>
</evidence>
<organism evidence="3 4">
    <name type="scientific">Paenibacillus contaminans</name>
    <dbReference type="NCBI Taxonomy" id="450362"/>
    <lineage>
        <taxon>Bacteria</taxon>
        <taxon>Bacillati</taxon>
        <taxon>Bacillota</taxon>
        <taxon>Bacilli</taxon>
        <taxon>Bacillales</taxon>
        <taxon>Paenibacillaceae</taxon>
        <taxon>Paenibacillus</taxon>
    </lineage>
</organism>
<evidence type="ECO:0000313" key="3">
    <source>
        <dbReference type="EMBL" id="RAV07759.1"/>
    </source>
</evidence>
<dbReference type="PANTHER" id="PTHR46889:SF4">
    <property type="entry name" value="TRANSPOSASE INSO FOR INSERTION SEQUENCE ELEMENT IS911B-RELATED"/>
    <property type="match status" value="1"/>
</dbReference>
<keyword evidence="4" id="KW-1185">Reference proteome</keyword>
<dbReference type="Proteomes" id="UP000250369">
    <property type="component" value="Unassembled WGS sequence"/>
</dbReference>
<dbReference type="InterPro" id="IPR001584">
    <property type="entry name" value="Integrase_cat-core"/>
</dbReference>
<proteinExistence type="predicted"/>
<dbReference type="PANTHER" id="PTHR46889">
    <property type="entry name" value="TRANSPOSASE INSF FOR INSERTION SEQUENCE IS3B-RELATED"/>
    <property type="match status" value="1"/>
</dbReference>
<reference evidence="3 4" key="1">
    <citation type="journal article" date="2009" name="Int. J. Syst. Evol. Microbiol.">
        <title>Paenibacillus contaminans sp. nov., isolated from a contaminated laboratory plate.</title>
        <authorList>
            <person name="Chou J.H."/>
            <person name="Lee J.H."/>
            <person name="Lin M.C."/>
            <person name="Chang P.S."/>
            <person name="Arun A.B."/>
            <person name="Young C.C."/>
            <person name="Chen W.M."/>
        </authorList>
    </citation>
    <scope>NUCLEOTIDE SEQUENCE [LARGE SCALE GENOMIC DNA]</scope>
    <source>
        <strain evidence="3 4">CKOBP-6</strain>
    </source>
</reference>
<comment type="function">
    <text evidence="1">Involved in the transposition of the insertion sequence.</text>
</comment>
<dbReference type="InterPro" id="IPR036397">
    <property type="entry name" value="RNaseH_sf"/>
</dbReference>
<dbReference type="Pfam" id="PF00665">
    <property type="entry name" value="rve"/>
    <property type="match status" value="1"/>
</dbReference>
<dbReference type="GO" id="GO:0015074">
    <property type="term" value="P:DNA integration"/>
    <property type="evidence" value="ECO:0007669"/>
    <property type="project" value="InterPro"/>
</dbReference>
<name>A0A329LJ07_9BACL</name>
<accession>A0A329LJ07</accession>
<dbReference type="GO" id="GO:0003676">
    <property type="term" value="F:nucleic acid binding"/>
    <property type="evidence" value="ECO:0007669"/>
    <property type="project" value="InterPro"/>
</dbReference>
<dbReference type="InterPro" id="IPR048020">
    <property type="entry name" value="Transpos_IS3"/>
</dbReference>
<dbReference type="RefSeq" id="WP_113036952.1">
    <property type="nucleotide sequence ID" value="NZ_QMFB01000075.1"/>
</dbReference>
<dbReference type="Pfam" id="PF13333">
    <property type="entry name" value="rve_2"/>
    <property type="match status" value="1"/>
</dbReference>
<dbReference type="OrthoDB" id="9781005at2"/>
<dbReference type="NCBIfam" id="NF033516">
    <property type="entry name" value="transpos_IS3"/>
    <property type="match status" value="1"/>
</dbReference>
<comment type="caution">
    <text evidence="3">The sequence shown here is derived from an EMBL/GenBank/DDBJ whole genome shotgun (WGS) entry which is preliminary data.</text>
</comment>
<dbReference type="InterPro" id="IPR025948">
    <property type="entry name" value="HTH-like_dom"/>
</dbReference>
<dbReference type="Pfam" id="PF20310">
    <property type="entry name" value="HTH_Tnp_2"/>
    <property type="match status" value="1"/>
</dbReference>
<dbReference type="Pfam" id="PF13276">
    <property type="entry name" value="HTH_21"/>
    <property type="match status" value="1"/>
</dbReference>
<dbReference type="Gene3D" id="3.30.420.10">
    <property type="entry name" value="Ribonuclease H-like superfamily/Ribonuclease H"/>
    <property type="match status" value="1"/>
</dbReference>
<dbReference type="InterPro" id="IPR012337">
    <property type="entry name" value="RNaseH-like_sf"/>
</dbReference>
<protein>
    <submittedName>
        <fullName evidence="3">IS3 family transposase</fullName>
    </submittedName>
</protein>
<dbReference type="InterPro" id="IPR046929">
    <property type="entry name" value="HTH_Tnp"/>
</dbReference>
<dbReference type="AlphaFoldDB" id="A0A329LJ07"/>
<dbReference type="SUPFAM" id="SSF53098">
    <property type="entry name" value="Ribonuclease H-like"/>
    <property type="match status" value="1"/>
</dbReference>
<evidence type="ECO:0000259" key="2">
    <source>
        <dbReference type="PROSITE" id="PS50994"/>
    </source>
</evidence>
<feature type="domain" description="Integrase catalytic" evidence="2">
    <location>
        <begin position="274"/>
        <end position="438"/>
    </location>
</feature>
<dbReference type="EMBL" id="QMFB01000075">
    <property type="protein sequence ID" value="RAV07759.1"/>
    <property type="molecule type" value="Genomic_DNA"/>
</dbReference>
<dbReference type="InterPro" id="IPR050900">
    <property type="entry name" value="Transposase_IS3/IS150/IS904"/>
</dbReference>